<gene>
    <name evidence="8" type="ORF">HH308_23990</name>
</gene>
<evidence type="ECO:0000256" key="4">
    <source>
        <dbReference type="ARBA" id="ARBA00022741"/>
    </source>
</evidence>
<evidence type="ECO:0000256" key="2">
    <source>
        <dbReference type="ARBA" id="ARBA00022527"/>
    </source>
</evidence>
<keyword evidence="6" id="KW-0067">ATP-binding</keyword>
<evidence type="ECO:0000259" key="7">
    <source>
        <dbReference type="PROSITE" id="PS50011"/>
    </source>
</evidence>
<dbReference type="InterPro" id="IPR000719">
    <property type="entry name" value="Prot_kinase_dom"/>
</dbReference>
<dbReference type="AlphaFoldDB" id="A0A848L5I7"/>
<name>A0A848L5I7_9ACTN</name>
<dbReference type="Proteomes" id="UP000550729">
    <property type="component" value="Unassembled WGS sequence"/>
</dbReference>
<evidence type="ECO:0000256" key="1">
    <source>
        <dbReference type="ARBA" id="ARBA00012513"/>
    </source>
</evidence>
<dbReference type="SUPFAM" id="SSF56112">
    <property type="entry name" value="Protein kinase-like (PK-like)"/>
    <property type="match status" value="1"/>
</dbReference>
<evidence type="ECO:0000256" key="3">
    <source>
        <dbReference type="ARBA" id="ARBA00022679"/>
    </source>
</evidence>
<evidence type="ECO:0000313" key="8">
    <source>
        <dbReference type="EMBL" id="NMO04285.1"/>
    </source>
</evidence>
<dbReference type="PROSITE" id="PS00108">
    <property type="entry name" value="PROTEIN_KINASE_ST"/>
    <property type="match status" value="1"/>
</dbReference>
<protein>
    <recommendedName>
        <fullName evidence="1">non-specific serine/threonine protein kinase</fullName>
        <ecNumber evidence="1">2.7.11.1</ecNumber>
    </recommendedName>
</protein>
<dbReference type="PANTHER" id="PTHR43289:SF6">
    <property type="entry name" value="SERINE_THREONINE-PROTEIN KINASE NEKL-3"/>
    <property type="match status" value="1"/>
</dbReference>
<dbReference type="EMBL" id="JABBNB010000033">
    <property type="protein sequence ID" value="NMO04285.1"/>
    <property type="molecule type" value="Genomic_DNA"/>
</dbReference>
<comment type="caution">
    <text evidence="8">The sequence shown here is derived from an EMBL/GenBank/DDBJ whole genome shotgun (WGS) entry which is preliminary data.</text>
</comment>
<evidence type="ECO:0000313" key="9">
    <source>
        <dbReference type="Proteomes" id="UP000550729"/>
    </source>
</evidence>
<keyword evidence="2 8" id="KW-0723">Serine/threonine-protein kinase</keyword>
<dbReference type="CDD" id="cd14014">
    <property type="entry name" value="STKc_PknB_like"/>
    <property type="match status" value="1"/>
</dbReference>
<proteinExistence type="predicted"/>
<dbReference type="PANTHER" id="PTHR43289">
    <property type="entry name" value="MITOGEN-ACTIVATED PROTEIN KINASE KINASE KINASE 20-RELATED"/>
    <property type="match status" value="1"/>
</dbReference>
<dbReference type="InterPro" id="IPR008271">
    <property type="entry name" value="Ser/Thr_kinase_AS"/>
</dbReference>
<dbReference type="SMART" id="SM00220">
    <property type="entry name" value="S_TKc"/>
    <property type="match status" value="1"/>
</dbReference>
<dbReference type="PROSITE" id="PS50011">
    <property type="entry name" value="PROTEIN_KINASE_DOM"/>
    <property type="match status" value="1"/>
</dbReference>
<dbReference type="GO" id="GO:0004674">
    <property type="term" value="F:protein serine/threonine kinase activity"/>
    <property type="evidence" value="ECO:0007669"/>
    <property type="project" value="UniProtKB-KW"/>
</dbReference>
<organism evidence="8 9">
    <name type="scientific">Gordonia asplenii</name>
    <dbReference type="NCBI Taxonomy" id="2725283"/>
    <lineage>
        <taxon>Bacteria</taxon>
        <taxon>Bacillati</taxon>
        <taxon>Actinomycetota</taxon>
        <taxon>Actinomycetes</taxon>
        <taxon>Mycobacteriales</taxon>
        <taxon>Gordoniaceae</taxon>
        <taxon>Gordonia</taxon>
    </lineage>
</organism>
<accession>A0A848L5I7</accession>
<sequence length="335" mass="37011">MTPFRHVRNLGKGAFSHVCLEHDEGLDRLVAAKYLDVDWIFSTEFTEAQAMLLGSADNVVEVYSTDLTEAGDRVIRMEYLPNGSVADKYGRDPVPVTDALRIMEAACRGVEHIHAAGLLHRDIKPANLLLDDDHVVKVSDFGLACGTHEGADAPFGYYAHLPPESRSSQTITNTVGDVYALGVTAYRLLNGDRRVRGLLDGKPASNLTSRDWQPYIHRSLRQAVGNALKADPSKRIATASDFRYKLEIARPLVSWHPAPDNENKWLGQHLLNASNWQAEIVPPNPNGSNFTFEVRRQLRGKTFRKMGDSTGRFDSINGALSHAASVLQRIATTGK</sequence>
<keyword evidence="5 8" id="KW-0418">Kinase</keyword>
<dbReference type="GO" id="GO:0005524">
    <property type="term" value="F:ATP binding"/>
    <property type="evidence" value="ECO:0007669"/>
    <property type="project" value="UniProtKB-KW"/>
</dbReference>
<dbReference type="RefSeq" id="WP_170196789.1">
    <property type="nucleotide sequence ID" value="NZ_JABBNB010000033.1"/>
</dbReference>
<dbReference type="EC" id="2.7.11.1" evidence="1"/>
<reference evidence="8 9" key="1">
    <citation type="submission" date="2020-04" db="EMBL/GenBank/DDBJ databases">
        <title>Gordonia sp. nov. TBRC 11910.</title>
        <authorList>
            <person name="Suriyachadkun C."/>
        </authorList>
    </citation>
    <scope>NUCLEOTIDE SEQUENCE [LARGE SCALE GENOMIC DNA]</scope>
    <source>
        <strain evidence="8 9">TBRC 11910</strain>
    </source>
</reference>
<evidence type="ECO:0000256" key="6">
    <source>
        <dbReference type="ARBA" id="ARBA00022840"/>
    </source>
</evidence>
<dbReference type="Pfam" id="PF00069">
    <property type="entry name" value="Pkinase"/>
    <property type="match status" value="1"/>
</dbReference>
<feature type="domain" description="Protein kinase" evidence="7">
    <location>
        <begin position="4"/>
        <end position="253"/>
    </location>
</feature>
<keyword evidence="9" id="KW-1185">Reference proteome</keyword>
<keyword evidence="3" id="KW-0808">Transferase</keyword>
<keyword evidence="4" id="KW-0547">Nucleotide-binding</keyword>
<evidence type="ECO:0000256" key="5">
    <source>
        <dbReference type="ARBA" id="ARBA00022777"/>
    </source>
</evidence>
<dbReference type="InterPro" id="IPR011009">
    <property type="entry name" value="Kinase-like_dom_sf"/>
</dbReference>
<dbReference type="Gene3D" id="1.10.510.10">
    <property type="entry name" value="Transferase(Phosphotransferase) domain 1"/>
    <property type="match status" value="1"/>
</dbReference>